<feature type="transmembrane region" description="Helical" evidence="1">
    <location>
        <begin position="29"/>
        <end position="48"/>
    </location>
</feature>
<accession>A0A0G0WIC2</accession>
<comment type="caution">
    <text evidence="2">The sequence shown here is derived from an EMBL/GenBank/DDBJ whole genome shotgun (WGS) entry which is preliminary data.</text>
</comment>
<keyword evidence="1" id="KW-0472">Membrane</keyword>
<feature type="transmembrane region" description="Helical" evidence="1">
    <location>
        <begin position="233"/>
        <end position="253"/>
    </location>
</feature>
<evidence type="ECO:0000313" key="2">
    <source>
        <dbReference type="EMBL" id="KKS12610.1"/>
    </source>
</evidence>
<dbReference type="Proteomes" id="UP000034299">
    <property type="component" value="Unassembled WGS sequence"/>
</dbReference>
<feature type="transmembrane region" description="Helical" evidence="1">
    <location>
        <begin position="181"/>
        <end position="201"/>
    </location>
</feature>
<feature type="transmembrane region" description="Helical" evidence="1">
    <location>
        <begin position="84"/>
        <end position="100"/>
    </location>
</feature>
<name>A0A0G0WIC2_9BACT</name>
<dbReference type="EMBL" id="LCBP01000029">
    <property type="protein sequence ID" value="KKS12610.1"/>
    <property type="molecule type" value="Genomic_DNA"/>
</dbReference>
<feature type="transmembrane region" description="Helical" evidence="1">
    <location>
        <begin position="60"/>
        <end position="78"/>
    </location>
</feature>
<reference evidence="2 3" key="1">
    <citation type="journal article" date="2015" name="Nature">
        <title>rRNA introns, odd ribosomes, and small enigmatic genomes across a large radiation of phyla.</title>
        <authorList>
            <person name="Brown C.T."/>
            <person name="Hug L.A."/>
            <person name="Thomas B.C."/>
            <person name="Sharon I."/>
            <person name="Castelle C.J."/>
            <person name="Singh A."/>
            <person name="Wilkins M.J."/>
            <person name="Williams K.H."/>
            <person name="Banfield J.F."/>
        </authorList>
    </citation>
    <scope>NUCLEOTIDE SEQUENCE [LARGE SCALE GENOMIC DNA]</scope>
</reference>
<proteinExistence type="predicted"/>
<feature type="transmembrane region" description="Helical" evidence="1">
    <location>
        <begin position="121"/>
        <end position="141"/>
    </location>
</feature>
<organism evidence="2 3">
    <name type="scientific">Candidatus Magasanikbacteria bacterium GW2011_GWA2_41_55</name>
    <dbReference type="NCBI Taxonomy" id="1619038"/>
    <lineage>
        <taxon>Bacteria</taxon>
        <taxon>Candidatus Magasanikiibacteriota</taxon>
    </lineage>
</organism>
<protein>
    <submittedName>
        <fullName evidence="2">Uncharacterized protein</fullName>
    </submittedName>
</protein>
<dbReference type="AlphaFoldDB" id="A0A0G0WIC2"/>
<evidence type="ECO:0000256" key="1">
    <source>
        <dbReference type="SAM" id="Phobius"/>
    </source>
</evidence>
<gene>
    <name evidence="2" type="ORF">UU69_C0029G0002</name>
</gene>
<feature type="transmembrane region" description="Helical" evidence="1">
    <location>
        <begin position="147"/>
        <end position="169"/>
    </location>
</feature>
<keyword evidence="1" id="KW-1133">Transmembrane helix</keyword>
<sequence length="254" mass="29760">MFWSRIFSFLAVVWFLIFAELANYYPAFLLVFGLMAWILPTVVLAFWLYRVKQQKLPMHYLGLSFIFFAVGLSFFLPLVDRPSMRQALIIFSGFLLYFDLSSLPLFVKHHKNYAVGSLEQINLAMLSWSIFLFSSFFFGWATFLAKVFWPILIAVAGFFFLAFWEMFFLRKIDWKKSYQHSLILSILAVEFFWSVAIWPVGFVTKGLVFSLIVLYLAYLGQAWILGTYNRQRFVSWSIVTGILIIIVLGIARWI</sequence>
<keyword evidence="1" id="KW-0812">Transmembrane</keyword>
<feature type="transmembrane region" description="Helical" evidence="1">
    <location>
        <begin position="207"/>
        <end position="226"/>
    </location>
</feature>
<evidence type="ECO:0000313" key="3">
    <source>
        <dbReference type="Proteomes" id="UP000034299"/>
    </source>
</evidence>